<organism evidence="1 2">
    <name type="scientific">Marisediminitalea aggregata</name>
    <dbReference type="NCBI Taxonomy" id="634436"/>
    <lineage>
        <taxon>Bacteria</taxon>
        <taxon>Pseudomonadati</taxon>
        <taxon>Pseudomonadota</taxon>
        <taxon>Gammaproteobacteria</taxon>
        <taxon>Alteromonadales</taxon>
        <taxon>Alteromonadaceae</taxon>
        <taxon>Marisediminitalea</taxon>
    </lineage>
</organism>
<dbReference type="RefSeq" id="WP_073323221.1">
    <property type="nucleotide sequence ID" value="NZ_FQWD01000004.1"/>
</dbReference>
<dbReference type="OrthoDB" id="5497963at2"/>
<dbReference type="EMBL" id="FQWD01000004">
    <property type="protein sequence ID" value="SHG64368.1"/>
    <property type="molecule type" value="Genomic_DNA"/>
</dbReference>
<reference evidence="2" key="1">
    <citation type="submission" date="2016-11" db="EMBL/GenBank/DDBJ databases">
        <authorList>
            <person name="Varghese N."/>
            <person name="Submissions S."/>
        </authorList>
    </citation>
    <scope>NUCLEOTIDE SEQUENCE [LARGE SCALE GENOMIC DNA]</scope>
    <source>
        <strain evidence="2">CGMCC 1.8995</strain>
    </source>
</reference>
<dbReference type="Pfam" id="PF14907">
    <property type="entry name" value="NTP_transf_5"/>
    <property type="match status" value="1"/>
</dbReference>
<evidence type="ECO:0000313" key="1">
    <source>
        <dbReference type="EMBL" id="SHG64368.1"/>
    </source>
</evidence>
<dbReference type="Proteomes" id="UP000184520">
    <property type="component" value="Unassembled WGS sequence"/>
</dbReference>
<sequence>MKQLELERFIAIIAAPKQVQKLSASDWEMLLWVLDTARLEAWLNAQLEPIGLKDSLPATVQTRLDSAMIYAERQQKQVRYECEIISSLLSEKRITPLFLKGAAYVISAEFNSAGRICSDIDALVKQDELDVAERQLKMNMWLSQDVDDYDDKYYREYAHEIPPMMQAERGTVLDLHHNLFLPVSGRAPKIEQFWATTTTNDNGLSTLKPAAALVHSMIHLLMNEEVTYGLRDCLDMQSIIDTHNSDSFWLEVSTLVVDNDFTYEYQLLLLLLDSLFGRETVKQQILAQQITADTKTRFWLWCYRKAVMPDHPHLCNRYAGVARAAVYCRGHSQKMPLATLLKHSTVKLYKAARKALVGEADKE</sequence>
<keyword evidence="1" id="KW-0808">Transferase</keyword>
<gene>
    <name evidence="1" type="ORF">SAMN05216361_2660</name>
</gene>
<name>A0A1M5LH91_9ALTE</name>
<dbReference type="GO" id="GO:0016740">
    <property type="term" value="F:transferase activity"/>
    <property type="evidence" value="ECO:0007669"/>
    <property type="project" value="UniProtKB-KW"/>
</dbReference>
<dbReference type="AlphaFoldDB" id="A0A1M5LH91"/>
<dbReference type="STRING" id="634436.SAMN05216361_2660"/>
<dbReference type="InterPro" id="IPR039498">
    <property type="entry name" value="NTP_transf_5"/>
</dbReference>
<evidence type="ECO:0000313" key="2">
    <source>
        <dbReference type="Proteomes" id="UP000184520"/>
    </source>
</evidence>
<accession>A0A1M5LH91</accession>
<keyword evidence="2" id="KW-1185">Reference proteome</keyword>
<proteinExistence type="predicted"/>
<protein>
    <submittedName>
        <fullName evidence="1">Uncharacterized nucleotidyltransferase</fullName>
    </submittedName>
</protein>